<dbReference type="PROSITE" id="PS00455">
    <property type="entry name" value="AMP_BINDING"/>
    <property type="match status" value="1"/>
</dbReference>
<dbReference type="Proteomes" id="UP000813463">
    <property type="component" value="Chromosome 3"/>
</dbReference>
<reference evidence="4 5" key="2">
    <citation type="submission" date="2025-05" db="UniProtKB">
        <authorList>
            <consortium name="RefSeq"/>
        </authorList>
    </citation>
    <scope>IDENTIFICATION</scope>
    <source>
        <tissue evidence="4 5">Leaf</tissue>
    </source>
</reference>
<evidence type="ECO:0000259" key="2">
    <source>
        <dbReference type="Pfam" id="PF13193"/>
    </source>
</evidence>
<name>A0ABM3RK54_SPIOL</name>
<organism evidence="3 4">
    <name type="scientific">Spinacia oleracea</name>
    <name type="common">Spinach</name>
    <dbReference type="NCBI Taxonomy" id="3562"/>
    <lineage>
        <taxon>Eukaryota</taxon>
        <taxon>Viridiplantae</taxon>
        <taxon>Streptophyta</taxon>
        <taxon>Embryophyta</taxon>
        <taxon>Tracheophyta</taxon>
        <taxon>Spermatophyta</taxon>
        <taxon>Magnoliopsida</taxon>
        <taxon>eudicotyledons</taxon>
        <taxon>Gunneridae</taxon>
        <taxon>Pentapetalae</taxon>
        <taxon>Caryophyllales</taxon>
        <taxon>Chenopodiaceae</taxon>
        <taxon>Chenopodioideae</taxon>
        <taxon>Anserineae</taxon>
        <taxon>Spinacia</taxon>
    </lineage>
</organism>
<dbReference type="Gene3D" id="3.40.50.12780">
    <property type="entry name" value="N-terminal domain of ligase-like"/>
    <property type="match status" value="1"/>
</dbReference>
<protein>
    <submittedName>
        <fullName evidence="4 5">2-succinylbenzoate--CoA ligase, chloroplastic/peroxisomal isoform X1</fullName>
    </submittedName>
</protein>
<reference evidence="3" key="1">
    <citation type="journal article" date="2021" name="Nat. Commun.">
        <title>Genomic analyses provide insights into spinach domestication and the genetic basis of agronomic traits.</title>
        <authorList>
            <person name="Cai X."/>
            <person name="Sun X."/>
            <person name="Xu C."/>
            <person name="Sun H."/>
            <person name="Wang X."/>
            <person name="Ge C."/>
            <person name="Zhang Z."/>
            <person name="Wang Q."/>
            <person name="Fei Z."/>
            <person name="Jiao C."/>
            <person name="Wang Q."/>
        </authorList>
    </citation>
    <scope>NUCLEOTIDE SEQUENCE [LARGE SCALE GENOMIC DNA]</scope>
    <source>
        <strain evidence="3">cv. Varoflay</strain>
    </source>
</reference>
<keyword evidence="3" id="KW-1185">Reference proteome</keyword>
<dbReference type="RefSeq" id="XP_056695992.1">
    <property type="nucleotide sequence ID" value="XM_056840014.1"/>
</dbReference>
<dbReference type="Pfam" id="PF13193">
    <property type="entry name" value="AMP-binding_C"/>
    <property type="match status" value="1"/>
</dbReference>
<accession>A0ABM3RK54</accession>
<feature type="domain" description="AMP-binding enzyme C-terminal" evidence="2">
    <location>
        <begin position="457"/>
        <end position="512"/>
    </location>
</feature>
<dbReference type="Gene3D" id="3.30.300.30">
    <property type="match status" value="1"/>
</dbReference>
<dbReference type="PANTHER" id="PTHR43201">
    <property type="entry name" value="ACYL-COA SYNTHETASE"/>
    <property type="match status" value="1"/>
</dbReference>
<evidence type="ECO:0000313" key="3">
    <source>
        <dbReference type="Proteomes" id="UP000813463"/>
    </source>
</evidence>
<dbReference type="Pfam" id="PF00501">
    <property type="entry name" value="AMP-binding"/>
    <property type="match status" value="1"/>
</dbReference>
<dbReference type="GO" id="GO:0016874">
    <property type="term" value="F:ligase activity"/>
    <property type="evidence" value="ECO:0007669"/>
    <property type="project" value="UniProtKB-KW"/>
</dbReference>
<dbReference type="InterPro" id="IPR000873">
    <property type="entry name" value="AMP-dep_synth/lig_dom"/>
</dbReference>
<feature type="domain" description="AMP-dependent synthetase/ligase" evidence="1">
    <location>
        <begin position="22"/>
        <end position="407"/>
    </location>
</feature>
<evidence type="ECO:0000313" key="4">
    <source>
        <dbReference type="RefSeq" id="XP_056695991.1"/>
    </source>
</evidence>
<dbReference type="CDD" id="cd04433">
    <property type="entry name" value="AFD_class_I"/>
    <property type="match status" value="1"/>
</dbReference>
<evidence type="ECO:0000313" key="5">
    <source>
        <dbReference type="RefSeq" id="XP_056695992.1"/>
    </source>
</evidence>
<dbReference type="InterPro" id="IPR045851">
    <property type="entry name" value="AMP-bd_C_sf"/>
</dbReference>
<sequence length="596" mass="66116">MGDWSRAHICQCLNRLLTLRGNSTVTIAQEQRKSGEQFVESVLSLAHKLCQLGLCRGQIVAICAFNSDSYLEWLLAVAYIGGIIAPLNYRWAYRYTSEIESTWSMKSESLEESKVALEVIRPAMIVTDECCTWLSDLRNGTMFCPRWHVSVGFHYSTSNGIQECERLSINLQSIKYCWAPDNVVIICFTSGSTGKPKGVAISHASLIMQSLAKIAIVGYAEDDVYLHTAPLCHIGGISSCISMLMVGGCHVLIPKFEVKMALKAIEENHVTSFITVPAMLASLVSTMRNNKSRNLVESVKKILNGGGSLSLQLVEDSVRCFHRAKLLSAYGMTETCSSLTFITVYDPAINNRHLKKIRGTVSNSVHPIGGICVGKPAPHVELLVIKEELSHVGRIMTRGLHVMIGYWGQISGLEIDSSGDWFDTGDSGHIDAHGNLWLVGRRNCRIKSGGENVYPEEVEVVLSQHPGILAVVVIGLPDAHLGEMVVACVQIRDNWIWTDLNVGELQSNMERHLSTGMLKEFCRHKSLTGSLSVSLFFHSPSPCSKQIRKLKSLWFKIPRAFMIWRKPFPLTSTGKVKRDQVKAEAISHLQPFFSNL</sequence>
<dbReference type="InterPro" id="IPR042099">
    <property type="entry name" value="ANL_N_sf"/>
</dbReference>
<dbReference type="InterPro" id="IPR025110">
    <property type="entry name" value="AMP-bd_C"/>
</dbReference>
<dbReference type="RefSeq" id="XP_056695991.1">
    <property type="nucleotide sequence ID" value="XM_056840013.1"/>
</dbReference>
<dbReference type="InterPro" id="IPR020845">
    <property type="entry name" value="AMP-binding_CS"/>
</dbReference>
<dbReference type="PANTHER" id="PTHR43201:SF32">
    <property type="entry name" value="2-SUCCINYLBENZOATE--COA LIGASE, CHLOROPLASTIC_PEROXISOMAL"/>
    <property type="match status" value="1"/>
</dbReference>
<dbReference type="GeneID" id="110803701"/>
<gene>
    <name evidence="4 5" type="primary">LOC110803701</name>
</gene>
<proteinExistence type="predicted"/>
<evidence type="ECO:0000259" key="1">
    <source>
        <dbReference type="Pfam" id="PF00501"/>
    </source>
</evidence>
<keyword evidence="4 5" id="KW-0436">Ligase</keyword>
<dbReference type="SUPFAM" id="SSF56801">
    <property type="entry name" value="Acetyl-CoA synthetase-like"/>
    <property type="match status" value="1"/>
</dbReference>